<proteinExistence type="predicted"/>
<dbReference type="OrthoDB" id="1115009at2"/>
<dbReference type="InterPro" id="IPR025345">
    <property type="entry name" value="DUF4249"/>
</dbReference>
<dbReference type="Pfam" id="PF14054">
    <property type="entry name" value="DUF4249"/>
    <property type="match status" value="1"/>
</dbReference>
<accession>A0A2D0MYF9</accession>
<protein>
    <recommendedName>
        <fullName evidence="3">DUF4249 domain-containing protein</fullName>
    </recommendedName>
</protein>
<evidence type="ECO:0000313" key="2">
    <source>
        <dbReference type="Proteomes" id="UP000223913"/>
    </source>
</evidence>
<evidence type="ECO:0000313" key="1">
    <source>
        <dbReference type="EMBL" id="PHN01285.1"/>
    </source>
</evidence>
<name>A0A2D0MYF9_FLAN2</name>
<keyword evidence="2" id="KW-1185">Reference proteome</keyword>
<sequence>MKNRIILWCLILVIISQYSCKDFSQIVEIDIPEHEPKLATLLTATSLDSALNVLVSNSLGILESRDTQPIKDARVSLLRNGHPIAEGIYREGTYYYELFTNAPLGTAAATYRLEMSAPDFPPIYAEQKMPAAVPILSARIELDGTIDAEGRRADEVILEFQDPAGSTDYYAVAMQGLRRLSAEEDSLYTAGTVALHSNDPSYGFVRNFPYNLIFSDAAFDGQKVRISVYSYDHLGEFSGQLRLYHLSRDVYLYHRSLDLYEEAIDNPFAEPVNVHRNIENGYGLFGVSSVSEVVLEE</sequence>
<organism evidence="1 2">
    <name type="scientific">Flavilitoribacter nigricans (strain ATCC 23147 / DSM 23189 / NBRC 102662 / NCIMB 1420 / SS-2)</name>
    <name type="common">Lewinella nigricans</name>
    <dbReference type="NCBI Taxonomy" id="1122177"/>
    <lineage>
        <taxon>Bacteria</taxon>
        <taxon>Pseudomonadati</taxon>
        <taxon>Bacteroidota</taxon>
        <taxon>Saprospiria</taxon>
        <taxon>Saprospirales</taxon>
        <taxon>Lewinellaceae</taxon>
        <taxon>Flavilitoribacter</taxon>
    </lineage>
</organism>
<reference evidence="1 2" key="1">
    <citation type="submission" date="2017-10" db="EMBL/GenBank/DDBJ databases">
        <title>The draft genome sequence of Lewinella nigricans NBRC 102662.</title>
        <authorList>
            <person name="Wang K."/>
        </authorList>
    </citation>
    <scope>NUCLEOTIDE SEQUENCE [LARGE SCALE GENOMIC DNA]</scope>
    <source>
        <strain evidence="1 2">NBRC 102662</strain>
    </source>
</reference>
<dbReference type="RefSeq" id="WP_099155342.1">
    <property type="nucleotide sequence ID" value="NZ_PDUD01000058.1"/>
</dbReference>
<evidence type="ECO:0008006" key="3">
    <source>
        <dbReference type="Google" id="ProtNLM"/>
    </source>
</evidence>
<comment type="caution">
    <text evidence="1">The sequence shown here is derived from an EMBL/GenBank/DDBJ whole genome shotgun (WGS) entry which is preliminary data.</text>
</comment>
<dbReference type="EMBL" id="PDUD01000058">
    <property type="protein sequence ID" value="PHN01285.1"/>
    <property type="molecule type" value="Genomic_DNA"/>
</dbReference>
<dbReference type="Proteomes" id="UP000223913">
    <property type="component" value="Unassembled WGS sequence"/>
</dbReference>
<dbReference type="AlphaFoldDB" id="A0A2D0MYF9"/>
<gene>
    <name evidence="1" type="ORF">CRP01_38045</name>
</gene>